<evidence type="ECO:0000256" key="1">
    <source>
        <dbReference type="SAM" id="MobiDB-lite"/>
    </source>
</evidence>
<organism evidence="2 3">
    <name type="scientific">Methylobacterium nodulans (strain LMG 21967 / CNCM I-2342 / ORS 2060)</name>
    <dbReference type="NCBI Taxonomy" id="460265"/>
    <lineage>
        <taxon>Bacteria</taxon>
        <taxon>Pseudomonadati</taxon>
        <taxon>Pseudomonadota</taxon>
        <taxon>Alphaproteobacteria</taxon>
        <taxon>Hyphomicrobiales</taxon>
        <taxon>Methylobacteriaceae</taxon>
        <taxon>Methylobacterium</taxon>
    </lineage>
</organism>
<dbReference type="Proteomes" id="UP000008207">
    <property type="component" value="Chromosome"/>
</dbReference>
<dbReference type="HOGENOM" id="CLU_1359084_0_0_5"/>
<proteinExistence type="predicted"/>
<reference evidence="2 3" key="1">
    <citation type="submission" date="2009-01" db="EMBL/GenBank/DDBJ databases">
        <title>Complete sequence of chromosome of Methylobacterium nodulans ORS 2060.</title>
        <authorList>
            <consortium name="US DOE Joint Genome Institute"/>
            <person name="Lucas S."/>
            <person name="Copeland A."/>
            <person name="Lapidus A."/>
            <person name="Glavina del Rio T."/>
            <person name="Dalin E."/>
            <person name="Tice H."/>
            <person name="Bruce D."/>
            <person name="Goodwin L."/>
            <person name="Pitluck S."/>
            <person name="Sims D."/>
            <person name="Brettin T."/>
            <person name="Detter J.C."/>
            <person name="Han C."/>
            <person name="Larimer F."/>
            <person name="Land M."/>
            <person name="Hauser L."/>
            <person name="Kyrpides N."/>
            <person name="Ivanova N."/>
            <person name="Marx C.J."/>
            <person name="Richardson P."/>
        </authorList>
    </citation>
    <scope>NUCLEOTIDE SEQUENCE [LARGE SCALE GENOMIC DNA]</scope>
    <source>
        <strain evidence="3">LMG 21967 / CNCM I-2342 / ORS 2060</strain>
    </source>
</reference>
<feature type="compositionally biased region" description="Basic residues" evidence="1">
    <location>
        <begin position="183"/>
        <end position="201"/>
    </location>
</feature>
<evidence type="ECO:0000313" key="3">
    <source>
        <dbReference type="Proteomes" id="UP000008207"/>
    </source>
</evidence>
<dbReference type="AlphaFoldDB" id="B8ICM3"/>
<dbReference type="KEGG" id="mno:Mnod_2464"/>
<sequence length="201" mass="22176">MADTPEQPFTPVVGDDGRMDFEVGLTTLCLWADCSDETILKLARASVIKRYGKGRYRLREALVARLRYLQDEQRRATKSAGESRLKDKRAEEIDMRLEERSGALINEARAEALAIVDEFAGPLRADLMSIPARVTKDLALRRQIETHIDDAFGAAAKRAADTAGGAGPAGEAVGAKAADKPRRVGTRKPRVSPQRRRTRFS</sequence>
<feature type="compositionally biased region" description="Low complexity" evidence="1">
    <location>
        <begin position="158"/>
        <end position="176"/>
    </location>
</feature>
<protein>
    <submittedName>
        <fullName evidence="2">Uncharacterized protein</fullName>
    </submittedName>
</protein>
<keyword evidence="3" id="KW-1185">Reference proteome</keyword>
<gene>
    <name evidence="2" type="ordered locus">Mnod_2464</name>
</gene>
<accession>B8ICM3</accession>
<feature type="region of interest" description="Disordered" evidence="1">
    <location>
        <begin position="158"/>
        <end position="201"/>
    </location>
</feature>
<dbReference type="EMBL" id="CP001349">
    <property type="protein sequence ID" value="ACL57434.1"/>
    <property type="molecule type" value="Genomic_DNA"/>
</dbReference>
<evidence type="ECO:0000313" key="2">
    <source>
        <dbReference type="EMBL" id="ACL57434.1"/>
    </source>
</evidence>
<dbReference type="RefSeq" id="WP_015929114.1">
    <property type="nucleotide sequence ID" value="NC_011894.1"/>
</dbReference>
<dbReference type="STRING" id="460265.Mnod_2464"/>
<name>B8ICM3_METNO</name>
<dbReference type="eggNOG" id="ENOG5033H4R">
    <property type="taxonomic scope" value="Bacteria"/>
</dbReference>